<sequence length="73" mass="8106">MLDAILSILGSLTSSSNQTPKISPRALDYPKSSEEAARRDWKNIQNDWEAIGLDMKNAINKVTSDVQTEQSAR</sequence>
<reference evidence="3" key="1">
    <citation type="submission" date="2016-11" db="EMBL/GenBank/DDBJ databases">
        <authorList>
            <person name="Jaros S."/>
            <person name="Januszkiewicz K."/>
            <person name="Wedrychowicz H."/>
        </authorList>
    </citation>
    <scope>NUCLEOTIDE SEQUENCE [LARGE SCALE GENOMIC DNA]</scope>
    <source>
        <strain evidence="3">DSM 7057</strain>
    </source>
</reference>
<protein>
    <submittedName>
        <fullName evidence="2">Uncharacterized protein</fullName>
    </submittedName>
</protein>
<feature type="region of interest" description="Disordered" evidence="1">
    <location>
        <begin position="14"/>
        <end position="36"/>
    </location>
</feature>
<accession>A0AA94HQY9</accession>
<evidence type="ECO:0000256" key="1">
    <source>
        <dbReference type="SAM" id="MobiDB-lite"/>
    </source>
</evidence>
<evidence type="ECO:0000313" key="2">
    <source>
        <dbReference type="EMBL" id="SFW22705.1"/>
    </source>
</evidence>
<organism evidence="2 3">
    <name type="scientific">Desulfovibrio desulfuricans</name>
    <dbReference type="NCBI Taxonomy" id="876"/>
    <lineage>
        <taxon>Bacteria</taxon>
        <taxon>Pseudomonadati</taxon>
        <taxon>Thermodesulfobacteriota</taxon>
        <taxon>Desulfovibrionia</taxon>
        <taxon>Desulfovibrionales</taxon>
        <taxon>Desulfovibrionaceae</taxon>
        <taxon>Desulfovibrio</taxon>
    </lineage>
</organism>
<gene>
    <name evidence="2" type="ORF">SAMN02910291_00460</name>
</gene>
<dbReference type="RefSeq" id="WP_072311252.1">
    <property type="nucleotide sequence ID" value="NZ_FPIW01000005.1"/>
</dbReference>
<name>A0AA94HQY9_DESDE</name>
<dbReference type="EMBL" id="FPIW01000005">
    <property type="protein sequence ID" value="SFW22705.1"/>
    <property type="molecule type" value="Genomic_DNA"/>
</dbReference>
<evidence type="ECO:0000313" key="3">
    <source>
        <dbReference type="Proteomes" id="UP000182680"/>
    </source>
</evidence>
<proteinExistence type="predicted"/>
<comment type="caution">
    <text evidence="2">The sequence shown here is derived from an EMBL/GenBank/DDBJ whole genome shotgun (WGS) entry which is preliminary data.</text>
</comment>
<dbReference type="Proteomes" id="UP000182680">
    <property type="component" value="Unassembled WGS sequence"/>
</dbReference>
<dbReference type="AlphaFoldDB" id="A0AA94HQY9"/>